<dbReference type="InterPro" id="IPR039422">
    <property type="entry name" value="MarR/SlyA-like"/>
</dbReference>
<accession>A0A2G4YW79</accession>
<dbReference type="SUPFAM" id="SSF46785">
    <property type="entry name" value="Winged helix' DNA-binding domain"/>
    <property type="match status" value="1"/>
</dbReference>
<dbReference type="PROSITE" id="PS50995">
    <property type="entry name" value="HTH_MARR_2"/>
    <property type="match status" value="1"/>
</dbReference>
<dbReference type="PANTHER" id="PTHR33164">
    <property type="entry name" value="TRANSCRIPTIONAL REGULATOR, MARR FAMILY"/>
    <property type="match status" value="1"/>
</dbReference>
<evidence type="ECO:0000259" key="5">
    <source>
        <dbReference type="PROSITE" id="PS50995"/>
    </source>
</evidence>
<dbReference type="EMBL" id="PDEM01000007">
    <property type="protein sequence ID" value="PHZ86569.1"/>
    <property type="molecule type" value="Genomic_DNA"/>
</dbReference>
<dbReference type="GO" id="GO:0003677">
    <property type="term" value="F:DNA binding"/>
    <property type="evidence" value="ECO:0007669"/>
    <property type="project" value="UniProtKB-KW"/>
</dbReference>
<keyword evidence="4" id="KW-0472">Membrane</keyword>
<dbReference type="SMART" id="SM00347">
    <property type="entry name" value="HTH_MARR"/>
    <property type="match status" value="1"/>
</dbReference>
<gene>
    <name evidence="6" type="ORF">CRD36_01420</name>
</gene>
<evidence type="ECO:0000256" key="2">
    <source>
        <dbReference type="ARBA" id="ARBA00023125"/>
    </source>
</evidence>
<sequence>MTRVKKQNHIATLLAKAHRRMVAGLTVALKPVGISIDMWTLLGILKEEPGQSMTSLADSLSLNLPTVTKLMDRMVSDNLAYRKPHHSDRRRVLIFPTERGLNLFHEADQIAARLEQALEKNIGDLSPIKEGLENLSSDG</sequence>
<evidence type="ECO:0000313" key="7">
    <source>
        <dbReference type="Proteomes" id="UP000229730"/>
    </source>
</evidence>
<comment type="caution">
    <text evidence="6">The sequence shown here is derived from an EMBL/GenBank/DDBJ whole genome shotgun (WGS) entry which is preliminary data.</text>
</comment>
<feature type="domain" description="HTH marR-type" evidence="5">
    <location>
        <begin position="7"/>
        <end position="137"/>
    </location>
</feature>
<dbReference type="OrthoDB" id="582199at2"/>
<dbReference type="Gene3D" id="1.10.10.10">
    <property type="entry name" value="Winged helix-like DNA-binding domain superfamily/Winged helix DNA-binding domain"/>
    <property type="match status" value="1"/>
</dbReference>
<dbReference type="InterPro" id="IPR036390">
    <property type="entry name" value="WH_DNA-bd_sf"/>
</dbReference>
<dbReference type="PANTHER" id="PTHR33164:SF64">
    <property type="entry name" value="TRANSCRIPTIONAL REGULATOR SLYA"/>
    <property type="match status" value="1"/>
</dbReference>
<keyword evidence="7" id="KW-1185">Reference proteome</keyword>
<evidence type="ECO:0000313" key="6">
    <source>
        <dbReference type="EMBL" id="PHZ86569.1"/>
    </source>
</evidence>
<dbReference type="Proteomes" id="UP000229730">
    <property type="component" value="Unassembled WGS sequence"/>
</dbReference>
<keyword evidence="4" id="KW-0812">Transmembrane</keyword>
<dbReference type="InParanoid" id="A0A2G4YW79"/>
<keyword evidence="1" id="KW-0805">Transcription regulation</keyword>
<organism evidence="6 7">
    <name type="scientific">Paremcibacter congregatus</name>
    <dbReference type="NCBI Taxonomy" id="2043170"/>
    <lineage>
        <taxon>Bacteria</taxon>
        <taxon>Pseudomonadati</taxon>
        <taxon>Pseudomonadota</taxon>
        <taxon>Alphaproteobacteria</taxon>
        <taxon>Emcibacterales</taxon>
        <taxon>Emcibacteraceae</taxon>
        <taxon>Paremcibacter</taxon>
    </lineage>
</organism>
<dbReference type="GO" id="GO:0003700">
    <property type="term" value="F:DNA-binding transcription factor activity"/>
    <property type="evidence" value="ECO:0007669"/>
    <property type="project" value="InterPro"/>
</dbReference>
<dbReference type="InterPro" id="IPR036388">
    <property type="entry name" value="WH-like_DNA-bd_sf"/>
</dbReference>
<dbReference type="RefSeq" id="WP_099470945.1">
    <property type="nucleotide sequence ID" value="NZ_CP041025.1"/>
</dbReference>
<keyword evidence="3" id="KW-0804">Transcription</keyword>
<reference evidence="6 7" key="1">
    <citation type="submission" date="2017-10" db="EMBL/GenBank/DDBJ databases">
        <title>Frigbacter circumglobatus gen. nov. sp. nov., isolated from sediment cultured in situ.</title>
        <authorList>
            <person name="Zhao Z."/>
        </authorList>
    </citation>
    <scope>NUCLEOTIDE SEQUENCE [LARGE SCALE GENOMIC DNA]</scope>
    <source>
        <strain evidence="6 7">ZYL</strain>
    </source>
</reference>
<keyword evidence="4" id="KW-1133">Transmembrane helix</keyword>
<evidence type="ECO:0000256" key="4">
    <source>
        <dbReference type="SAM" id="Phobius"/>
    </source>
</evidence>
<keyword evidence="2" id="KW-0238">DNA-binding</keyword>
<feature type="transmembrane region" description="Helical" evidence="4">
    <location>
        <begin position="21"/>
        <end position="45"/>
    </location>
</feature>
<proteinExistence type="predicted"/>
<dbReference type="AlphaFoldDB" id="A0A2G4YW79"/>
<evidence type="ECO:0000256" key="3">
    <source>
        <dbReference type="ARBA" id="ARBA00023163"/>
    </source>
</evidence>
<dbReference type="Pfam" id="PF01047">
    <property type="entry name" value="MarR"/>
    <property type="match status" value="1"/>
</dbReference>
<name>A0A2G4YW79_9PROT</name>
<evidence type="ECO:0000256" key="1">
    <source>
        <dbReference type="ARBA" id="ARBA00023015"/>
    </source>
</evidence>
<protein>
    <submittedName>
        <fullName evidence="6">MarR family transcriptional regulator</fullName>
    </submittedName>
</protein>
<dbReference type="GO" id="GO:0006950">
    <property type="term" value="P:response to stress"/>
    <property type="evidence" value="ECO:0007669"/>
    <property type="project" value="TreeGrafter"/>
</dbReference>
<dbReference type="InterPro" id="IPR000835">
    <property type="entry name" value="HTH_MarR-typ"/>
</dbReference>